<evidence type="ECO:0000256" key="6">
    <source>
        <dbReference type="ARBA" id="ARBA00023033"/>
    </source>
</evidence>
<keyword evidence="4 8" id="KW-0560">Oxidoreductase</keyword>
<keyword evidence="6 8" id="KW-0503">Monooxygenase</keyword>
<protein>
    <submittedName>
        <fullName evidence="9">Cytochrome P450</fullName>
    </submittedName>
</protein>
<gene>
    <name evidence="9" type="ORF">CAG99_02880</name>
</gene>
<dbReference type="GO" id="GO:0020037">
    <property type="term" value="F:heme binding"/>
    <property type="evidence" value="ECO:0007669"/>
    <property type="project" value="InterPro"/>
</dbReference>
<accession>A0A1W7CSZ8</accession>
<reference evidence="9 10" key="1">
    <citation type="submission" date="2017-05" db="EMBL/GenBank/DDBJ databases">
        <title>Complete genome sequence of Streptomyces sp. SCSIO 03032 revealed the diverse biosynthetic pathways for its bioactive secondary metabolites.</title>
        <authorList>
            <person name="Ma L."/>
            <person name="Zhu Y."/>
            <person name="Zhang W."/>
            <person name="Zhang G."/>
            <person name="Tian X."/>
            <person name="Zhang S."/>
            <person name="Zhang C."/>
        </authorList>
    </citation>
    <scope>NUCLEOTIDE SEQUENCE [LARGE SCALE GENOMIC DNA]</scope>
    <source>
        <strain evidence="9 10">SCSIO 03032</strain>
    </source>
</reference>
<evidence type="ECO:0000313" key="9">
    <source>
        <dbReference type="EMBL" id="ARQ67921.1"/>
    </source>
</evidence>
<evidence type="ECO:0000256" key="7">
    <source>
        <dbReference type="PIRSR" id="PIRSR602401-1"/>
    </source>
</evidence>
<name>A0A1W7CSZ8_9ACTN</name>
<dbReference type="PANTHER" id="PTHR24291:SF50">
    <property type="entry name" value="BIFUNCTIONAL ALBAFLAVENONE MONOOXYGENASE_TERPENE SYNTHASE"/>
    <property type="match status" value="1"/>
</dbReference>
<comment type="cofactor">
    <cofactor evidence="7">
        <name>heme</name>
        <dbReference type="ChEBI" id="CHEBI:30413"/>
    </cofactor>
</comment>
<dbReference type="PROSITE" id="PS00086">
    <property type="entry name" value="CYTOCHROME_P450"/>
    <property type="match status" value="1"/>
</dbReference>
<dbReference type="KEGG" id="smao:CAG99_02880"/>
<keyword evidence="10" id="KW-1185">Reference proteome</keyword>
<keyword evidence="3 7" id="KW-0479">Metal-binding</keyword>
<keyword evidence="5 7" id="KW-0408">Iron</keyword>
<dbReference type="Gene3D" id="1.10.630.10">
    <property type="entry name" value="Cytochrome P450"/>
    <property type="match status" value="1"/>
</dbReference>
<dbReference type="OrthoDB" id="4746309at2"/>
<dbReference type="PRINTS" id="PR00463">
    <property type="entry name" value="EP450I"/>
</dbReference>
<proteinExistence type="inferred from homology"/>
<dbReference type="GO" id="GO:0004497">
    <property type="term" value="F:monooxygenase activity"/>
    <property type="evidence" value="ECO:0007669"/>
    <property type="project" value="UniProtKB-KW"/>
</dbReference>
<evidence type="ECO:0000256" key="1">
    <source>
        <dbReference type="ARBA" id="ARBA00010617"/>
    </source>
</evidence>
<evidence type="ECO:0000256" key="8">
    <source>
        <dbReference type="RuleBase" id="RU000461"/>
    </source>
</evidence>
<dbReference type="Proteomes" id="UP000194218">
    <property type="component" value="Chromosome"/>
</dbReference>
<evidence type="ECO:0000256" key="4">
    <source>
        <dbReference type="ARBA" id="ARBA00023002"/>
    </source>
</evidence>
<comment type="similarity">
    <text evidence="1 8">Belongs to the cytochrome P450 family.</text>
</comment>
<dbReference type="InterPro" id="IPR017972">
    <property type="entry name" value="Cyt_P450_CS"/>
</dbReference>
<evidence type="ECO:0000256" key="3">
    <source>
        <dbReference type="ARBA" id="ARBA00022723"/>
    </source>
</evidence>
<dbReference type="InterPro" id="IPR036396">
    <property type="entry name" value="Cyt_P450_sf"/>
</dbReference>
<dbReference type="SMR" id="A0A1W7CSZ8"/>
<organism evidence="9 10">
    <name type="scientific">Streptomyces marincola</name>
    <dbReference type="NCBI Taxonomy" id="2878388"/>
    <lineage>
        <taxon>Bacteria</taxon>
        <taxon>Bacillati</taxon>
        <taxon>Actinomycetota</taxon>
        <taxon>Actinomycetes</taxon>
        <taxon>Kitasatosporales</taxon>
        <taxon>Streptomycetaceae</taxon>
        <taxon>Streptomyces</taxon>
    </lineage>
</organism>
<dbReference type="Pfam" id="PF00067">
    <property type="entry name" value="p450"/>
    <property type="match status" value="1"/>
</dbReference>
<dbReference type="PRINTS" id="PR00385">
    <property type="entry name" value="P450"/>
</dbReference>
<keyword evidence="2 7" id="KW-0349">Heme</keyword>
<evidence type="ECO:0000256" key="2">
    <source>
        <dbReference type="ARBA" id="ARBA00022617"/>
    </source>
</evidence>
<feature type="binding site" description="axial binding residue" evidence="7">
    <location>
        <position position="380"/>
    </location>
    <ligand>
        <name>heme</name>
        <dbReference type="ChEBI" id="CHEBI:30413"/>
    </ligand>
    <ligandPart>
        <name>Fe</name>
        <dbReference type="ChEBI" id="CHEBI:18248"/>
    </ligandPart>
</feature>
<dbReference type="AlphaFoldDB" id="A0A1W7CSZ8"/>
<evidence type="ECO:0000313" key="10">
    <source>
        <dbReference type="Proteomes" id="UP000194218"/>
    </source>
</evidence>
<dbReference type="InterPro" id="IPR001128">
    <property type="entry name" value="Cyt_P450"/>
</dbReference>
<evidence type="ECO:0000256" key="5">
    <source>
        <dbReference type="ARBA" id="ARBA00023004"/>
    </source>
</evidence>
<sequence length="432" mass="47425">MPVLGHSLRLLRDPLGFVASLPAQGDLVRMRFGPVAVVLVCDPELTRQILVNDRTFDKGGPVIHRAREITGDGLGTCPHAVHRRQRRLCQPAFHRDRLPGYADAMAALWNGATASWRDGQEIDVVNELTGLVLRVAVETMFSTRLPPEAAERIVADFQLLTAAVFRRMVTPAALTRLPTPGNRRYARARARLRSEVRTIIADRRAEGADRGDLLSSLLGAQDPESAADGRILSDWELAQQVVTFLSAGTDTTASTLSWALHLLQQHPEVARRLRAEADEVLAGGPVDAAHVPELGLAARVVNETLRLYPPGWLSTRLVTRETVLGGVPLAAGTTVAWSPYLIHRRPELFERPERFDPDRWRESTPGRDAFIPFGGGARKCIADRFAVTHTVIALAAIVSRWTFEPAPGPPVRPVVRAVLSPVDLRLRVAARS</sequence>
<dbReference type="InterPro" id="IPR050196">
    <property type="entry name" value="Cytochrome_P450_Monoox"/>
</dbReference>
<dbReference type="CDD" id="cd11049">
    <property type="entry name" value="CYP170A1-like"/>
    <property type="match status" value="1"/>
</dbReference>
<dbReference type="PANTHER" id="PTHR24291">
    <property type="entry name" value="CYTOCHROME P450 FAMILY 4"/>
    <property type="match status" value="1"/>
</dbReference>
<dbReference type="GO" id="GO:0016705">
    <property type="term" value="F:oxidoreductase activity, acting on paired donors, with incorporation or reduction of molecular oxygen"/>
    <property type="evidence" value="ECO:0007669"/>
    <property type="project" value="InterPro"/>
</dbReference>
<dbReference type="InterPro" id="IPR002401">
    <property type="entry name" value="Cyt_P450_E_grp-I"/>
</dbReference>
<dbReference type="EMBL" id="CP021121">
    <property type="protein sequence ID" value="ARQ67921.1"/>
    <property type="molecule type" value="Genomic_DNA"/>
</dbReference>
<dbReference type="GO" id="GO:0005506">
    <property type="term" value="F:iron ion binding"/>
    <property type="evidence" value="ECO:0007669"/>
    <property type="project" value="InterPro"/>
</dbReference>
<dbReference type="SUPFAM" id="SSF48264">
    <property type="entry name" value="Cytochrome P450"/>
    <property type="match status" value="1"/>
</dbReference>